<gene>
    <name evidence="2" type="ORF">Fcan01_16905</name>
</gene>
<evidence type="ECO:0000259" key="1">
    <source>
        <dbReference type="Pfam" id="PF10523"/>
    </source>
</evidence>
<comment type="caution">
    <text evidence="2">The sequence shown here is derived from an EMBL/GenBank/DDBJ whole genome shotgun (WGS) entry which is preliminary data.</text>
</comment>
<dbReference type="EMBL" id="LNIX01000012">
    <property type="protein sequence ID" value="OXA48327.1"/>
    <property type="molecule type" value="Genomic_DNA"/>
</dbReference>
<feature type="domain" description="BEN" evidence="1">
    <location>
        <begin position="303"/>
        <end position="362"/>
    </location>
</feature>
<evidence type="ECO:0000313" key="2">
    <source>
        <dbReference type="EMBL" id="OXA48327.1"/>
    </source>
</evidence>
<reference evidence="2 3" key="1">
    <citation type="submission" date="2015-12" db="EMBL/GenBank/DDBJ databases">
        <title>The genome of Folsomia candida.</title>
        <authorList>
            <person name="Faddeeva A."/>
            <person name="Derks M.F."/>
            <person name="Anvar Y."/>
            <person name="Smit S."/>
            <person name="Van Straalen N."/>
            <person name="Roelofs D."/>
        </authorList>
    </citation>
    <scope>NUCLEOTIDE SEQUENCE [LARGE SCALE GENOMIC DNA]</scope>
    <source>
        <strain evidence="2 3">VU population</strain>
        <tissue evidence="2">Whole body</tissue>
    </source>
</reference>
<keyword evidence="3" id="KW-1185">Reference proteome</keyword>
<dbReference type="Proteomes" id="UP000198287">
    <property type="component" value="Unassembled WGS sequence"/>
</dbReference>
<proteinExistence type="predicted"/>
<protein>
    <recommendedName>
        <fullName evidence="1">BEN domain-containing protein</fullName>
    </recommendedName>
</protein>
<dbReference type="OrthoDB" id="8186171at2759"/>
<dbReference type="GO" id="GO:0003677">
    <property type="term" value="F:DNA binding"/>
    <property type="evidence" value="ECO:0007669"/>
    <property type="project" value="InterPro"/>
</dbReference>
<evidence type="ECO:0000313" key="3">
    <source>
        <dbReference type="Proteomes" id="UP000198287"/>
    </source>
</evidence>
<dbReference type="InterPro" id="IPR018379">
    <property type="entry name" value="BEN_domain"/>
</dbReference>
<dbReference type="Gene3D" id="1.10.10.2590">
    <property type="entry name" value="BEN domain"/>
    <property type="match status" value="1"/>
</dbReference>
<sequence>MELSAIAQVWRRYVVVCWEDKNSYSTVSLKDLEFSEGDEQEPIGKSVRIKWKNEVCIAKIIAIGKKRAMRKEESRLAIVAAKESFAAKETPPETITGYKRSHLISRSQDDEISNPDQLIPVKIDRADTTVAVSNSIPKTSDFEFTLGLVPVGAAELPDGVDRIEIDGGIEEPQSVPATNENFELNKHNIIANLQAELYEEKKKIALGDGFDEFAEINRTVHGKIDLLTLNADPLGQMKIEGKAGSVLRMMRKITPATDTQFEEAEKTEIKAGIFVKKSFLELAKLSCVSRPSLFFRKLIFEGEIFTLEEIANSSFTGKTSPAFRNNVRRCIDPIRFKALKDYTTEIFGLKPNTVEWLTFEKKLHNIPGDARKKMNRLTGLAGNSAITSPNSVVRIPMIQKRELRSISTW</sequence>
<organism evidence="2 3">
    <name type="scientific">Folsomia candida</name>
    <name type="common">Springtail</name>
    <dbReference type="NCBI Taxonomy" id="158441"/>
    <lineage>
        <taxon>Eukaryota</taxon>
        <taxon>Metazoa</taxon>
        <taxon>Ecdysozoa</taxon>
        <taxon>Arthropoda</taxon>
        <taxon>Hexapoda</taxon>
        <taxon>Collembola</taxon>
        <taxon>Entomobryomorpha</taxon>
        <taxon>Isotomoidea</taxon>
        <taxon>Isotomidae</taxon>
        <taxon>Proisotominae</taxon>
        <taxon>Folsomia</taxon>
    </lineage>
</organism>
<name>A0A226DUF8_FOLCA</name>
<dbReference type="AlphaFoldDB" id="A0A226DUF8"/>
<accession>A0A226DUF8</accession>
<dbReference type="Pfam" id="PF10523">
    <property type="entry name" value="BEN"/>
    <property type="match status" value="1"/>
</dbReference>